<keyword evidence="2" id="KW-0812">Transmembrane</keyword>
<evidence type="ECO:0000313" key="5">
    <source>
        <dbReference type="Proteomes" id="UP001050975"/>
    </source>
</evidence>
<keyword evidence="2" id="KW-1133">Transmembrane helix</keyword>
<feature type="region of interest" description="Disordered" evidence="1">
    <location>
        <begin position="158"/>
        <end position="177"/>
    </location>
</feature>
<dbReference type="InterPro" id="IPR007890">
    <property type="entry name" value="CHASE2"/>
</dbReference>
<evidence type="ECO:0000313" key="4">
    <source>
        <dbReference type="EMBL" id="GET40743.1"/>
    </source>
</evidence>
<organism evidence="4 5">
    <name type="scientific">Microseira wollei NIES-4236</name>
    <dbReference type="NCBI Taxonomy" id="2530354"/>
    <lineage>
        <taxon>Bacteria</taxon>
        <taxon>Bacillati</taxon>
        <taxon>Cyanobacteriota</taxon>
        <taxon>Cyanophyceae</taxon>
        <taxon>Oscillatoriophycideae</taxon>
        <taxon>Aerosakkonematales</taxon>
        <taxon>Aerosakkonemataceae</taxon>
        <taxon>Microseira</taxon>
    </lineage>
</organism>
<feature type="domain" description="CHASE2" evidence="3">
    <location>
        <begin position="2"/>
        <end position="95"/>
    </location>
</feature>
<dbReference type="EMBL" id="BLAY01000099">
    <property type="protein sequence ID" value="GET40743.1"/>
    <property type="molecule type" value="Genomic_DNA"/>
</dbReference>
<proteinExistence type="predicted"/>
<keyword evidence="2" id="KW-0472">Membrane</keyword>
<evidence type="ECO:0000259" key="3">
    <source>
        <dbReference type="Pfam" id="PF05226"/>
    </source>
</evidence>
<gene>
    <name evidence="4" type="ORF">MiSe_55540</name>
</gene>
<evidence type="ECO:0000256" key="1">
    <source>
        <dbReference type="SAM" id="MobiDB-lite"/>
    </source>
</evidence>
<sequence length="177" mass="19452">MRVKITEVLSGRLNPAWVKNRIVLIGMNASVSADDFSTPYSTSYWPYQKMPGVLVQAQMVSQILAAVLDGRPLLWVWNGWGEMFWIWGWSTIGGLIAWKVRRLPDLVIAASVTVGILYGACFVFLTQGGWVPLVPSVLALVTTGGGASAYIADQQRQKQGRAGWDERSPTAIEPDIT</sequence>
<accession>A0AAV3XEU2</accession>
<keyword evidence="5" id="KW-1185">Reference proteome</keyword>
<dbReference type="AlphaFoldDB" id="A0AAV3XEU2"/>
<dbReference type="Pfam" id="PF05226">
    <property type="entry name" value="CHASE2"/>
    <property type="match status" value="1"/>
</dbReference>
<feature type="transmembrane region" description="Helical" evidence="2">
    <location>
        <begin position="133"/>
        <end position="152"/>
    </location>
</feature>
<feature type="transmembrane region" description="Helical" evidence="2">
    <location>
        <begin position="107"/>
        <end position="127"/>
    </location>
</feature>
<comment type="caution">
    <text evidence="4">The sequence shown here is derived from an EMBL/GenBank/DDBJ whole genome shotgun (WGS) entry which is preliminary data.</text>
</comment>
<reference evidence="4" key="1">
    <citation type="submission" date="2019-10" db="EMBL/GenBank/DDBJ databases">
        <title>Draft genome sequece of Microseira wollei NIES-4236.</title>
        <authorList>
            <person name="Yamaguchi H."/>
            <person name="Suzuki S."/>
            <person name="Kawachi M."/>
        </authorList>
    </citation>
    <scope>NUCLEOTIDE SEQUENCE</scope>
    <source>
        <strain evidence="4">NIES-4236</strain>
    </source>
</reference>
<dbReference type="Proteomes" id="UP001050975">
    <property type="component" value="Unassembled WGS sequence"/>
</dbReference>
<protein>
    <recommendedName>
        <fullName evidence="3">CHASE2 domain-containing protein</fullName>
    </recommendedName>
</protein>
<evidence type="ECO:0000256" key="2">
    <source>
        <dbReference type="SAM" id="Phobius"/>
    </source>
</evidence>
<name>A0AAV3XEU2_9CYAN</name>